<sequence>MKRKTETGAMFALPLLILTMLVFNARMMSAHYMVRNGLNQAAKVYGEQFTIAKQTIEGRPGQTLSVNVTVKNTSNFIWPASGPNPVHMSYHILDNHKKMVVDDGLRTNLQTDLQPGQQVTLPVEMKAPEHPGSYVIQLDMVQEGVTWFGERGGEIIPLTLLNK</sequence>
<name>A0A8S0XA84_9FIRM</name>
<protein>
    <submittedName>
        <fullName evidence="2">Ig-like domain from next to BRCA1 protein</fullName>
    </submittedName>
</protein>
<dbReference type="Pfam" id="PF16158">
    <property type="entry name" value="N_BRCA1_IG"/>
    <property type="match status" value="1"/>
</dbReference>
<evidence type="ECO:0000259" key="1">
    <source>
        <dbReference type="Pfam" id="PF16158"/>
    </source>
</evidence>
<dbReference type="AlphaFoldDB" id="A0A8S0XA84"/>
<feature type="domain" description="Nbr1 FW" evidence="1">
    <location>
        <begin position="60"/>
        <end position="151"/>
    </location>
</feature>
<dbReference type="KEGG" id="aacx:DEACI_0192"/>
<dbReference type="EMBL" id="LR746496">
    <property type="protein sequence ID" value="CAA7599566.1"/>
    <property type="molecule type" value="Genomic_DNA"/>
</dbReference>
<evidence type="ECO:0000313" key="4">
    <source>
        <dbReference type="Proteomes" id="UP001071230"/>
    </source>
</evidence>
<proteinExistence type="predicted"/>
<dbReference type="InterPro" id="IPR013783">
    <property type="entry name" value="Ig-like_fold"/>
</dbReference>
<evidence type="ECO:0000313" key="3">
    <source>
        <dbReference type="EMBL" id="CEJ07761.1"/>
    </source>
</evidence>
<gene>
    <name evidence="2" type="ORF">DEACI_0192</name>
    <name evidence="3" type="ORF">DEACI_2227</name>
</gene>
<dbReference type="Gene3D" id="2.60.40.10">
    <property type="entry name" value="Immunoglobulins"/>
    <property type="match status" value="1"/>
</dbReference>
<evidence type="ECO:0000313" key="2">
    <source>
        <dbReference type="EMBL" id="CAA7599566.1"/>
    </source>
</evidence>
<dbReference type="RefSeq" id="WP_240983354.1">
    <property type="nucleotide sequence ID" value="NZ_CDGJ01000065.1"/>
</dbReference>
<dbReference type="EMBL" id="CDGJ01000065">
    <property type="protein sequence ID" value="CEJ07761.1"/>
    <property type="molecule type" value="Genomic_DNA"/>
</dbReference>
<dbReference type="Proteomes" id="UP000836597">
    <property type="component" value="Chromosome"/>
</dbReference>
<organism evidence="2">
    <name type="scientific">Acididesulfobacillus acetoxydans</name>
    <dbReference type="NCBI Taxonomy" id="1561005"/>
    <lineage>
        <taxon>Bacteria</taxon>
        <taxon>Bacillati</taxon>
        <taxon>Bacillota</taxon>
        <taxon>Clostridia</taxon>
        <taxon>Eubacteriales</taxon>
        <taxon>Peptococcaceae</taxon>
        <taxon>Acididesulfobacillus</taxon>
    </lineage>
</organism>
<keyword evidence="4" id="KW-1185">Reference proteome</keyword>
<dbReference type="Proteomes" id="UP001071230">
    <property type="component" value="Unassembled WGS sequence"/>
</dbReference>
<reference evidence="2" key="2">
    <citation type="submission" date="2020-01" db="EMBL/GenBank/DDBJ databases">
        <authorList>
            <person name="Hornung B."/>
        </authorList>
    </citation>
    <scope>NUCLEOTIDE SEQUENCE</scope>
    <source>
        <strain evidence="2">PacBioINE</strain>
    </source>
</reference>
<accession>A0A8S0XA84</accession>
<reference evidence="3" key="1">
    <citation type="submission" date="2014-11" db="EMBL/GenBank/DDBJ databases">
        <authorList>
            <person name="Hornung B.V."/>
        </authorList>
    </citation>
    <scope>NUCLEOTIDE SEQUENCE</scope>
    <source>
        <strain evidence="3">INE</strain>
    </source>
</reference>
<dbReference type="InterPro" id="IPR032350">
    <property type="entry name" value="Nbr1_FW"/>
</dbReference>